<name>A0AAV1YQL2_9ARAC</name>
<dbReference type="AlphaFoldDB" id="A0AAV1YQL2"/>
<feature type="non-terminal residue" evidence="1">
    <location>
        <position position="60"/>
    </location>
</feature>
<keyword evidence="2" id="KW-1185">Reference proteome</keyword>
<gene>
    <name evidence="1" type="ORF">LARSCL_LOCUS217</name>
</gene>
<dbReference type="EMBL" id="CAXIEN010000001">
    <property type="protein sequence ID" value="CAL1261132.1"/>
    <property type="molecule type" value="Genomic_DNA"/>
</dbReference>
<sequence>MRKILNRIKFYQQSDPPRSIAIDLSKSSTLVAYVDGTACLFQKLYNKICTFAVGNLLDIQ</sequence>
<evidence type="ECO:0008006" key="3">
    <source>
        <dbReference type="Google" id="ProtNLM"/>
    </source>
</evidence>
<evidence type="ECO:0000313" key="1">
    <source>
        <dbReference type="EMBL" id="CAL1261132.1"/>
    </source>
</evidence>
<protein>
    <recommendedName>
        <fullName evidence="3">Ribosomal protein S16</fullName>
    </recommendedName>
</protein>
<organism evidence="1 2">
    <name type="scientific">Larinioides sclopetarius</name>
    <dbReference type="NCBI Taxonomy" id="280406"/>
    <lineage>
        <taxon>Eukaryota</taxon>
        <taxon>Metazoa</taxon>
        <taxon>Ecdysozoa</taxon>
        <taxon>Arthropoda</taxon>
        <taxon>Chelicerata</taxon>
        <taxon>Arachnida</taxon>
        <taxon>Araneae</taxon>
        <taxon>Araneomorphae</taxon>
        <taxon>Entelegynae</taxon>
        <taxon>Araneoidea</taxon>
        <taxon>Araneidae</taxon>
        <taxon>Larinioides</taxon>
    </lineage>
</organism>
<reference evidence="1 2" key="1">
    <citation type="submission" date="2024-04" db="EMBL/GenBank/DDBJ databases">
        <authorList>
            <person name="Rising A."/>
            <person name="Reimegard J."/>
            <person name="Sonavane S."/>
            <person name="Akerstrom W."/>
            <person name="Nylinder S."/>
            <person name="Hedman E."/>
            <person name="Kallberg Y."/>
        </authorList>
    </citation>
    <scope>NUCLEOTIDE SEQUENCE [LARGE SCALE GENOMIC DNA]</scope>
</reference>
<proteinExistence type="predicted"/>
<accession>A0AAV1YQL2</accession>
<comment type="caution">
    <text evidence="1">The sequence shown here is derived from an EMBL/GenBank/DDBJ whole genome shotgun (WGS) entry which is preliminary data.</text>
</comment>
<dbReference type="Proteomes" id="UP001497382">
    <property type="component" value="Unassembled WGS sequence"/>
</dbReference>
<evidence type="ECO:0000313" key="2">
    <source>
        <dbReference type="Proteomes" id="UP001497382"/>
    </source>
</evidence>